<keyword evidence="1" id="KW-0472">Membrane</keyword>
<feature type="transmembrane region" description="Helical" evidence="1">
    <location>
        <begin position="95"/>
        <end position="115"/>
    </location>
</feature>
<dbReference type="Proteomes" id="UP000177838">
    <property type="component" value="Unassembled WGS sequence"/>
</dbReference>
<dbReference type="EMBL" id="MHTK01000006">
    <property type="protein sequence ID" value="OHA59682.1"/>
    <property type="molecule type" value="Genomic_DNA"/>
</dbReference>
<reference evidence="2 3" key="1">
    <citation type="journal article" date="2016" name="Nat. Commun.">
        <title>Thousands of microbial genomes shed light on interconnected biogeochemical processes in an aquifer system.</title>
        <authorList>
            <person name="Anantharaman K."/>
            <person name="Brown C.T."/>
            <person name="Hug L.A."/>
            <person name="Sharon I."/>
            <person name="Castelle C.J."/>
            <person name="Probst A.J."/>
            <person name="Thomas B.C."/>
            <person name="Singh A."/>
            <person name="Wilkins M.J."/>
            <person name="Karaoz U."/>
            <person name="Brodie E.L."/>
            <person name="Williams K.H."/>
            <person name="Hubbard S.S."/>
            <person name="Banfield J.F."/>
        </authorList>
    </citation>
    <scope>NUCLEOTIDE SEQUENCE [LARGE SCALE GENOMIC DNA]</scope>
</reference>
<evidence type="ECO:0000256" key="1">
    <source>
        <dbReference type="SAM" id="Phobius"/>
    </source>
</evidence>
<dbReference type="AlphaFoldDB" id="A0A1G2QI29"/>
<keyword evidence="1" id="KW-1133">Transmembrane helix</keyword>
<feature type="transmembrane region" description="Helical" evidence="1">
    <location>
        <begin position="6"/>
        <end position="25"/>
    </location>
</feature>
<protein>
    <submittedName>
        <fullName evidence="2">Uncharacterized protein</fullName>
    </submittedName>
</protein>
<accession>A0A1G2QI29</accession>
<comment type="caution">
    <text evidence="2">The sequence shown here is derived from an EMBL/GenBank/DDBJ whole genome shotgun (WGS) entry which is preliminary data.</text>
</comment>
<sequence>MTILDNKVFASILFVFIIVTLVIVLRIQEKILKKIINLFETKYTNLNVLPKSYFVKLKQSNFFYYSNIASWSNWYLLKNYSNLPKDISELFKKMILLWIITPISVIVILILLFLIF</sequence>
<gene>
    <name evidence="2" type="ORF">A2589_02385</name>
</gene>
<proteinExistence type="predicted"/>
<evidence type="ECO:0000313" key="2">
    <source>
        <dbReference type="EMBL" id="OHA59682.1"/>
    </source>
</evidence>
<keyword evidence="1" id="KW-0812">Transmembrane</keyword>
<organism evidence="2 3">
    <name type="scientific">Candidatus Vogelbacteria bacterium RIFOXYD1_FULL_46_19</name>
    <dbReference type="NCBI Taxonomy" id="1802439"/>
    <lineage>
        <taxon>Bacteria</taxon>
        <taxon>Candidatus Vogeliibacteriota</taxon>
    </lineage>
</organism>
<evidence type="ECO:0000313" key="3">
    <source>
        <dbReference type="Proteomes" id="UP000177838"/>
    </source>
</evidence>
<name>A0A1G2QI29_9BACT</name>